<sequence length="95" mass="10535">MGLREDDHSYKRSVLLLLILIGSVVNQVKAAEDYGDPEGPFDIGPWKPKENKKLTDCTNACKKKYNACVKGNCPKTEMNNLEVCVKACAFKTIEG</sequence>
<reference evidence="1" key="1">
    <citation type="journal article" date="2016" name="Nat. Genet.">
        <title>A high-quality carrot genome assembly provides new insights into carotenoid accumulation and asterid genome evolution.</title>
        <authorList>
            <person name="Iorizzo M."/>
            <person name="Ellison S."/>
            <person name="Senalik D."/>
            <person name="Zeng P."/>
            <person name="Satapoomin P."/>
            <person name="Huang J."/>
            <person name="Bowman M."/>
            <person name="Iovene M."/>
            <person name="Sanseverino W."/>
            <person name="Cavagnaro P."/>
            <person name="Yildiz M."/>
            <person name="Macko-Podgorni A."/>
            <person name="Moranska E."/>
            <person name="Grzebelus E."/>
            <person name="Grzebelus D."/>
            <person name="Ashrafi H."/>
            <person name="Zheng Z."/>
            <person name="Cheng S."/>
            <person name="Spooner D."/>
            <person name="Van Deynze A."/>
            <person name="Simon P."/>
        </authorList>
    </citation>
    <scope>NUCLEOTIDE SEQUENCE</scope>
    <source>
        <tissue evidence="1">Leaf</tissue>
    </source>
</reference>
<dbReference type="AlphaFoldDB" id="A0A166AWF3"/>
<dbReference type="Gramene" id="KZN02022">
    <property type="protein sequence ID" value="KZN02022"/>
    <property type="gene ID" value="DCAR_010776"/>
</dbReference>
<organism evidence="1 2">
    <name type="scientific">Daucus carota subsp. sativus</name>
    <name type="common">Carrot</name>
    <dbReference type="NCBI Taxonomy" id="79200"/>
    <lineage>
        <taxon>Eukaryota</taxon>
        <taxon>Viridiplantae</taxon>
        <taxon>Streptophyta</taxon>
        <taxon>Embryophyta</taxon>
        <taxon>Tracheophyta</taxon>
        <taxon>Spermatophyta</taxon>
        <taxon>Magnoliopsida</taxon>
        <taxon>eudicotyledons</taxon>
        <taxon>Gunneridae</taxon>
        <taxon>Pentapetalae</taxon>
        <taxon>asterids</taxon>
        <taxon>campanulids</taxon>
        <taxon>Apiales</taxon>
        <taxon>Apiaceae</taxon>
        <taxon>Apioideae</taxon>
        <taxon>Scandiceae</taxon>
        <taxon>Daucinae</taxon>
        <taxon>Daucus</taxon>
        <taxon>Daucus sect. Daucus</taxon>
    </lineage>
</organism>
<evidence type="ECO:0000313" key="1">
    <source>
        <dbReference type="EMBL" id="WOH14007.1"/>
    </source>
</evidence>
<accession>A0A166AWF3</accession>
<proteinExistence type="predicted"/>
<dbReference type="Proteomes" id="UP000077755">
    <property type="component" value="Chromosome 9"/>
</dbReference>
<reference evidence="1" key="2">
    <citation type="submission" date="2022-03" db="EMBL/GenBank/DDBJ databases">
        <title>Draft title - Genomic analysis of global carrot germplasm unveils the trajectory of domestication and the origin of high carotenoid orange carrot.</title>
        <authorList>
            <person name="Iorizzo M."/>
            <person name="Ellison S."/>
            <person name="Senalik D."/>
            <person name="Macko-Podgorni A."/>
            <person name="Grzebelus D."/>
            <person name="Bostan H."/>
            <person name="Rolling W."/>
            <person name="Curaba J."/>
            <person name="Simon P."/>
        </authorList>
    </citation>
    <scope>NUCLEOTIDE SEQUENCE</scope>
    <source>
        <tissue evidence="1">Leaf</tissue>
    </source>
</reference>
<keyword evidence="2" id="KW-1185">Reference proteome</keyword>
<name>A0A166AWF3_DAUCS</name>
<evidence type="ECO:0000313" key="2">
    <source>
        <dbReference type="Proteomes" id="UP000077755"/>
    </source>
</evidence>
<protein>
    <submittedName>
        <fullName evidence="1">Uncharacterized protein</fullName>
    </submittedName>
</protein>
<dbReference type="EMBL" id="CP093351">
    <property type="protein sequence ID" value="WOH14007.1"/>
    <property type="molecule type" value="Genomic_DNA"/>
</dbReference>
<gene>
    <name evidence="1" type="ORF">DCAR_0933522</name>
</gene>